<keyword evidence="3" id="KW-0227">DNA damage</keyword>
<dbReference type="GO" id="GO:0031464">
    <property type="term" value="C:Cul4A-RING E3 ubiquitin ligase complex"/>
    <property type="evidence" value="ECO:0007669"/>
    <property type="project" value="TreeGrafter"/>
</dbReference>
<dbReference type="PROSITE" id="PS00678">
    <property type="entry name" value="WD_REPEATS_1"/>
    <property type="match status" value="2"/>
</dbReference>
<dbReference type="Proteomes" id="UP000664169">
    <property type="component" value="Unassembled WGS sequence"/>
</dbReference>
<reference evidence="6" key="1">
    <citation type="submission" date="2021-03" db="EMBL/GenBank/DDBJ databases">
        <authorList>
            <person name="Tagirdzhanova G."/>
        </authorList>
    </citation>
    <scope>NUCLEOTIDE SEQUENCE</scope>
</reference>
<dbReference type="InterPro" id="IPR001680">
    <property type="entry name" value="WD40_rpt"/>
</dbReference>
<dbReference type="GO" id="GO:0000109">
    <property type="term" value="C:nucleotide-excision repair complex"/>
    <property type="evidence" value="ECO:0007669"/>
    <property type="project" value="TreeGrafter"/>
</dbReference>
<dbReference type="PROSITE" id="PS50294">
    <property type="entry name" value="WD_REPEATS_REGION"/>
    <property type="match status" value="3"/>
</dbReference>
<feature type="repeat" description="WD" evidence="5">
    <location>
        <begin position="201"/>
        <end position="243"/>
    </location>
</feature>
<dbReference type="InterPro" id="IPR042238">
    <property type="entry name" value="Rad28/ERCC8/Ckn1/ATCSA-1"/>
</dbReference>
<keyword evidence="2" id="KW-0677">Repeat</keyword>
<evidence type="ECO:0000256" key="5">
    <source>
        <dbReference type="PROSITE-ProRule" id="PRU00221"/>
    </source>
</evidence>
<dbReference type="PANTHER" id="PTHR46202:SF1">
    <property type="entry name" value="DNA EXCISION REPAIR PROTEIN ERCC-8"/>
    <property type="match status" value="1"/>
</dbReference>
<protein>
    <recommendedName>
        <fullName evidence="8">DNA excision repair protein ERCC-8</fullName>
    </recommendedName>
</protein>
<organism evidence="6 7">
    <name type="scientific">Gomphillus americanus</name>
    <dbReference type="NCBI Taxonomy" id="1940652"/>
    <lineage>
        <taxon>Eukaryota</taxon>
        <taxon>Fungi</taxon>
        <taxon>Dikarya</taxon>
        <taxon>Ascomycota</taxon>
        <taxon>Pezizomycotina</taxon>
        <taxon>Lecanoromycetes</taxon>
        <taxon>OSLEUM clade</taxon>
        <taxon>Ostropomycetidae</taxon>
        <taxon>Ostropales</taxon>
        <taxon>Graphidaceae</taxon>
        <taxon>Gomphilloideae</taxon>
        <taxon>Gomphillus</taxon>
    </lineage>
</organism>
<name>A0A8H3F4E7_9LECA</name>
<dbReference type="GO" id="GO:0043161">
    <property type="term" value="P:proteasome-mediated ubiquitin-dependent protein catabolic process"/>
    <property type="evidence" value="ECO:0007669"/>
    <property type="project" value="TreeGrafter"/>
</dbReference>
<evidence type="ECO:0000256" key="1">
    <source>
        <dbReference type="ARBA" id="ARBA00022574"/>
    </source>
</evidence>
<dbReference type="SMART" id="SM00320">
    <property type="entry name" value="WD40"/>
    <property type="match status" value="5"/>
</dbReference>
<keyword evidence="1 5" id="KW-0853">WD repeat</keyword>
<dbReference type="InterPro" id="IPR019775">
    <property type="entry name" value="WD40_repeat_CS"/>
</dbReference>
<sequence length="454" mass="49073">MSSILEAQLLLRSLGTLPQRAFRDQLWKDLLSSLSLAPKIFFNGSVQTPKLDAKSDLAWAHPTGVSSIAMERTDGQLLISGGADASIRLWDLTSLEPNYPAAGRHVPLITSPRGKHSHTHGVTCVSFYPFDSGAVLSSSYDHSLKVSSTHTLSPTASFPLGSIIYAHAMSPIAQHVLIACATQASVVRLVDLRSGAMTQGLIGHRGDVLNASWSPRREHILATAGADGTVRLWDIRRSAAAIGMLDLEDDIGLVTREGQRSSGVAHIGPCNGVTWTTDGEHIISAGHDDRIRVWHAATGRNTLVHFGPTIRNKTFTALHMVAINVDGRDILIWPNEKEIMMGEVLEGKILRRFQPGRRAAIAQGGGGGGGGAGGTRNTKEQVTGVAWRGAGYCEFYSAHTDGLIRAWLPGGEVEADLEDEAEGQVVDGEDENFKKRKALEQLHRHMTKQRITFT</sequence>
<keyword evidence="4" id="KW-0234">DNA repair</keyword>
<feature type="repeat" description="WD" evidence="5">
    <location>
        <begin position="263"/>
        <end position="304"/>
    </location>
</feature>
<evidence type="ECO:0000256" key="4">
    <source>
        <dbReference type="ARBA" id="ARBA00023204"/>
    </source>
</evidence>
<dbReference type="PANTHER" id="PTHR46202">
    <property type="entry name" value="DNA EXCISION REPAIR PROTEIN ERCC-8"/>
    <property type="match status" value="1"/>
</dbReference>
<dbReference type="GO" id="GO:0000209">
    <property type="term" value="P:protein polyubiquitination"/>
    <property type="evidence" value="ECO:0007669"/>
    <property type="project" value="TreeGrafter"/>
</dbReference>
<evidence type="ECO:0000256" key="3">
    <source>
        <dbReference type="ARBA" id="ARBA00022763"/>
    </source>
</evidence>
<proteinExistence type="predicted"/>
<comment type="caution">
    <text evidence="6">The sequence shown here is derived from an EMBL/GenBank/DDBJ whole genome shotgun (WGS) entry which is preliminary data.</text>
</comment>
<dbReference type="InterPro" id="IPR015943">
    <property type="entry name" value="WD40/YVTN_repeat-like_dom_sf"/>
</dbReference>
<dbReference type="GO" id="GO:0006283">
    <property type="term" value="P:transcription-coupled nucleotide-excision repair"/>
    <property type="evidence" value="ECO:0007669"/>
    <property type="project" value="InterPro"/>
</dbReference>
<dbReference type="Pfam" id="PF00400">
    <property type="entry name" value="WD40"/>
    <property type="match status" value="4"/>
</dbReference>
<evidence type="ECO:0000313" key="7">
    <source>
        <dbReference type="Proteomes" id="UP000664169"/>
    </source>
</evidence>
<dbReference type="EMBL" id="CAJPDQ010000010">
    <property type="protein sequence ID" value="CAF9915478.1"/>
    <property type="molecule type" value="Genomic_DNA"/>
</dbReference>
<gene>
    <name evidence="6" type="ORF">GOMPHAMPRED_000769</name>
</gene>
<dbReference type="PRINTS" id="PR00320">
    <property type="entry name" value="GPROTEINBRPT"/>
</dbReference>
<evidence type="ECO:0008006" key="8">
    <source>
        <dbReference type="Google" id="ProtNLM"/>
    </source>
</evidence>
<accession>A0A8H3F4E7</accession>
<evidence type="ECO:0000256" key="2">
    <source>
        <dbReference type="ARBA" id="ARBA00022737"/>
    </source>
</evidence>
<dbReference type="InterPro" id="IPR020472">
    <property type="entry name" value="WD40_PAC1"/>
</dbReference>
<dbReference type="PROSITE" id="PS50082">
    <property type="entry name" value="WD_REPEATS_2"/>
    <property type="match status" value="3"/>
</dbReference>
<dbReference type="InterPro" id="IPR036322">
    <property type="entry name" value="WD40_repeat_dom_sf"/>
</dbReference>
<keyword evidence="7" id="KW-1185">Reference proteome</keyword>
<dbReference type="AlphaFoldDB" id="A0A8H3F4E7"/>
<dbReference type="SUPFAM" id="SSF50978">
    <property type="entry name" value="WD40 repeat-like"/>
    <property type="match status" value="1"/>
</dbReference>
<dbReference type="OrthoDB" id="361494at2759"/>
<evidence type="ECO:0000313" key="6">
    <source>
        <dbReference type="EMBL" id="CAF9915478.1"/>
    </source>
</evidence>
<dbReference type="Gene3D" id="2.130.10.10">
    <property type="entry name" value="YVTN repeat-like/Quinoprotein amine dehydrogenase"/>
    <property type="match status" value="1"/>
</dbReference>
<feature type="repeat" description="WD" evidence="5">
    <location>
        <begin position="58"/>
        <end position="94"/>
    </location>
</feature>